<dbReference type="RefSeq" id="WP_290255052.1">
    <property type="nucleotide sequence ID" value="NZ_JAUGQQ010000007.1"/>
</dbReference>
<evidence type="ECO:0000313" key="2">
    <source>
        <dbReference type="EMBL" id="MDN3724961.1"/>
    </source>
</evidence>
<evidence type="ECO:0000256" key="1">
    <source>
        <dbReference type="SAM" id="MobiDB-lite"/>
    </source>
</evidence>
<feature type="compositionally biased region" description="Basic and acidic residues" evidence="1">
    <location>
        <begin position="95"/>
        <end position="107"/>
    </location>
</feature>
<accession>A0ABT8DHT0</accession>
<keyword evidence="3" id="KW-1185">Reference proteome</keyword>
<name>A0ABT8DHT0_9FLAO</name>
<dbReference type="EMBL" id="JAUGQQ010000007">
    <property type="protein sequence ID" value="MDN3724961.1"/>
    <property type="molecule type" value="Genomic_DNA"/>
</dbReference>
<gene>
    <name evidence="2" type="ORF">QRD02_11245</name>
</gene>
<feature type="region of interest" description="Disordered" evidence="1">
    <location>
        <begin position="1"/>
        <end position="107"/>
    </location>
</feature>
<proteinExistence type="predicted"/>
<comment type="caution">
    <text evidence="2">The sequence shown here is derived from an EMBL/GenBank/DDBJ whole genome shotgun (WGS) entry which is preliminary data.</text>
</comment>
<reference evidence="2 3" key="1">
    <citation type="submission" date="2023-06" db="EMBL/GenBank/DDBJ databases">
        <authorList>
            <person name="Ye Y.-Q."/>
            <person name="Du Z.-J."/>
        </authorList>
    </citation>
    <scope>NUCLEOTIDE SEQUENCE [LARGE SCALE GENOMIC DNA]</scope>
    <source>
        <strain evidence="2 3">SDUM287046</strain>
    </source>
</reference>
<protein>
    <submittedName>
        <fullName evidence="2">Uncharacterized protein</fullName>
    </submittedName>
</protein>
<sequence length="107" mass="12154">MKNKDNNSKENTSKENNSKEKLPYDPNITEHDKDILRQENIHGDGGDDQFLKDRKEEVDFSGEDLDVPGSNNYRKGQGTHGLPDEENQLYSQGGDSKENLERDDSSL</sequence>
<organism evidence="2 3">
    <name type="scientific">Aequorivita aurantiaca</name>
    <dbReference type="NCBI Taxonomy" id="3053356"/>
    <lineage>
        <taxon>Bacteria</taxon>
        <taxon>Pseudomonadati</taxon>
        <taxon>Bacteroidota</taxon>
        <taxon>Flavobacteriia</taxon>
        <taxon>Flavobacteriales</taxon>
        <taxon>Flavobacteriaceae</taxon>
        <taxon>Aequorivita</taxon>
    </lineage>
</organism>
<evidence type="ECO:0000313" key="3">
    <source>
        <dbReference type="Proteomes" id="UP001244787"/>
    </source>
</evidence>
<dbReference type="Proteomes" id="UP001244787">
    <property type="component" value="Unassembled WGS sequence"/>
</dbReference>
<feature type="compositionally biased region" description="Basic and acidic residues" evidence="1">
    <location>
        <begin position="1"/>
        <end position="58"/>
    </location>
</feature>